<evidence type="ECO:0000313" key="2">
    <source>
        <dbReference type="EMBL" id="QQG65899.1"/>
    </source>
</evidence>
<dbReference type="Proteomes" id="UP000596092">
    <property type="component" value="Chromosome"/>
</dbReference>
<reference evidence="2 3" key="1">
    <citation type="submission" date="2020-05" db="EMBL/GenBank/DDBJ databases">
        <title>Complete genome of Desulfobulbus oligotrophicus.</title>
        <authorList>
            <person name="Podar M."/>
        </authorList>
    </citation>
    <scope>NUCLEOTIDE SEQUENCE [LARGE SCALE GENOMIC DNA]</scope>
    <source>
        <strain evidence="2 3">Prop6</strain>
    </source>
</reference>
<gene>
    <name evidence="2" type="ORF">HP555_08480</name>
</gene>
<dbReference type="KEGG" id="dog:HP555_08480"/>
<keyword evidence="2" id="KW-0808">Transferase</keyword>
<dbReference type="Pfam" id="PF13439">
    <property type="entry name" value="Glyco_transf_4"/>
    <property type="match status" value="1"/>
</dbReference>
<dbReference type="InterPro" id="IPR050194">
    <property type="entry name" value="Glycosyltransferase_grp1"/>
</dbReference>
<dbReference type="PANTHER" id="PTHR45947">
    <property type="entry name" value="SULFOQUINOVOSYL TRANSFERASE SQD2"/>
    <property type="match status" value="1"/>
</dbReference>
<dbReference type="PANTHER" id="PTHR45947:SF3">
    <property type="entry name" value="SULFOQUINOVOSYL TRANSFERASE SQD2"/>
    <property type="match status" value="1"/>
</dbReference>
<dbReference type="GO" id="GO:0016757">
    <property type="term" value="F:glycosyltransferase activity"/>
    <property type="evidence" value="ECO:0007669"/>
    <property type="project" value="TreeGrafter"/>
</dbReference>
<evidence type="ECO:0000313" key="3">
    <source>
        <dbReference type="Proteomes" id="UP000596092"/>
    </source>
</evidence>
<protein>
    <submittedName>
        <fullName evidence="2">Glycosyltransferase family 4 protein</fullName>
    </submittedName>
</protein>
<organism evidence="2 3">
    <name type="scientific">Desulfobulbus oligotrophicus</name>
    <dbReference type="NCBI Taxonomy" id="1909699"/>
    <lineage>
        <taxon>Bacteria</taxon>
        <taxon>Pseudomonadati</taxon>
        <taxon>Thermodesulfobacteriota</taxon>
        <taxon>Desulfobulbia</taxon>
        <taxon>Desulfobulbales</taxon>
        <taxon>Desulfobulbaceae</taxon>
        <taxon>Desulfobulbus</taxon>
    </lineage>
</organism>
<evidence type="ECO:0000259" key="1">
    <source>
        <dbReference type="Pfam" id="PF13439"/>
    </source>
</evidence>
<dbReference type="Pfam" id="PF13692">
    <property type="entry name" value="Glyco_trans_1_4"/>
    <property type="match status" value="1"/>
</dbReference>
<sequence length="331" mass="37524">MYASPMATGNGAFVIHKILENRIPGYRVIPYSPYRTLFPLSLLLSSYPQKTRLTHTTPDYAIFHHRKNIPLVLTFHNYVLDSFMRKYSSFLQNIHYQTDLRLLTKMAATRADALTAVSQYTAQLARDDLRLKRPVKVIYNGVDHTLFRPCKQQKFRSDKKVRVLFCGNLTQRKGAQWLKPIAERVGPNITIAYTAGLRTRNSLSVHPQLECLGTIPHHAMPAVYQSADILLFPTVREGFGLAAAEAMACGLPVVATDCSSLPELIDEGKGGFLCRIGDVTSFAQKIQLLADNPLQRREMGEYNRNKIEKTFTLEQMVNQYIELFERLLTTG</sequence>
<dbReference type="AlphaFoldDB" id="A0A7T5VDH6"/>
<dbReference type="EMBL" id="CP054140">
    <property type="protein sequence ID" value="QQG65899.1"/>
    <property type="molecule type" value="Genomic_DNA"/>
</dbReference>
<keyword evidence="3" id="KW-1185">Reference proteome</keyword>
<accession>A0A7T5VDH6</accession>
<dbReference type="InterPro" id="IPR028098">
    <property type="entry name" value="Glyco_trans_4-like_N"/>
</dbReference>
<proteinExistence type="predicted"/>
<feature type="domain" description="Glycosyltransferase subfamily 4-like N-terminal" evidence="1">
    <location>
        <begin position="60"/>
        <end position="144"/>
    </location>
</feature>
<name>A0A7T5VDH6_9BACT</name>
<dbReference type="Gene3D" id="3.40.50.2000">
    <property type="entry name" value="Glycogen Phosphorylase B"/>
    <property type="match status" value="2"/>
</dbReference>
<dbReference type="SUPFAM" id="SSF53756">
    <property type="entry name" value="UDP-Glycosyltransferase/glycogen phosphorylase"/>
    <property type="match status" value="1"/>
</dbReference>
<dbReference type="CDD" id="cd03801">
    <property type="entry name" value="GT4_PimA-like"/>
    <property type="match status" value="1"/>
</dbReference>